<sequence>MKEVSYFDKNIVAVNIFTKAVRKAVKQEADKIKISSFISEKDQAEIRAMVDGMIDKLSLELLRVVKN</sequence>
<comment type="caution">
    <text evidence="1">The sequence shown here is derived from an EMBL/GenBank/DDBJ whole genome shotgun (WGS) entry which is preliminary data.</text>
</comment>
<protein>
    <submittedName>
        <fullName evidence="1">Uncharacterized protein</fullName>
    </submittedName>
</protein>
<dbReference type="Proteomes" id="UP000177117">
    <property type="component" value="Unassembled WGS sequence"/>
</dbReference>
<evidence type="ECO:0000313" key="2">
    <source>
        <dbReference type="Proteomes" id="UP000177117"/>
    </source>
</evidence>
<evidence type="ECO:0000313" key="1">
    <source>
        <dbReference type="EMBL" id="OGM99941.1"/>
    </source>
</evidence>
<dbReference type="AlphaFoldDB" id="A0A1F8EGH5"/>
<organism evidence="1 2">
    <name type="scientific">Candidatus Yanofskybacteria bacterium RIFCSPHIGHO2_01_FULL_41_53</name>
    <dbReference type="NCBI Taxonomy" id="1802663"/>
    <lineage>
        <taxon>Bacteria</taxon>
        <taxon>Candidatus Yanofskyibacteriota</taxon>
    </lineage>
</organism>
<dbReference type="EMBL" id="MGJD01000032">
    <property type="protein sequence ID" value="OGM99941.1"/>
    <property type="molecule type" value="Genomic_DNA"/>
</dbReference>
<name>A0A1F8EGH5_9BACT</name>
<accession>A0A1F8EGH5</accession>
<gene>
    <name evidence="1" type="ORF">A2650_01485</name>
</gene>
<reference evidence="1 2" key="1">
    <citation type="journal article" date="2016" name="Nat. Commun.">
        <title>Thousands of microbial genomes shed light on interconnected biogeochemical processes in an aquifer system.</title>
        <authorList>
            <person name="Anantharaman K."/>
            <person name="Brown C.T."/>
            <person name="Hug L.A."/>
            <person name="Sharon I."/>
            <person name="Castelle C.J."/>
            <person name="Probst A.J."/>
            <person name="Thomas B.C."/>
            <person name="Singh A."/>
            <person name="Wilkins M.J."/>
            <person name="Karaoz U."/>
            <person name="Brodie E.L."/>
            <person name="Williams K.H."/>
            <person name="Hubbard S.S."/>
            <person name="Banfield J.F."/>
        </authorList>
    </citation>
    <scope>NUCLEOTIDE SEQUENCE [LARGE SCALE GENOMIC DNA]</scope>
</reference>
<proteinExistence type="predicted"/>